<proteinExistence type="predicted"/>
<dbReference type="EMBL" id="PXOH01000088">
    <property type="protein sequence ID" value="PSF27379.1"/>
    <property type="molecule type" value="Genomic_DNA"/>
</dbReference>
<sequence length="134" mass="16432">HLANTPRVQGLYKVPNREGEAEIFFSQEEKTKSKVFFRKGEYWRYGTNFYQLDYQVKTRWTARLKYKFELLKFFRAKAGGEHKKYLSIKEIEVFFSLDWFGKLNLEKLISIRNFNKFRKEVARQLEELKRRRTM</sequence>
<dbReference type="Proteomes" id="UP000239001">
    <property type="component" value="Unassembled WGS sequence"/>
</dbReference>
<protein>
    <submittedName>
        <fullName evidence="1">Uncharacterized protein</fullName>
    </submittedName>
</protein>
<accession>A0A2T1LQI8</accession>
<evidence type="ECO:0000313" key="1">
    <source>
        <dbReference type="EMBL" id="PSF27379.1"/>
    </source>
</evidence>
<dbReference type="AlphaFoldDB" id="A0A2T1LQI8"/>
<comment type="caution">
    <text evidence="1">The sequence shown here is derived from an EMBL/GenBank/DDBJ whole genome shotgun (WGS) entry which is preliminary data.</text>
</comment>
<gene>
    <name evidence="1" type="ORF">C7H19_25000</name>
</gene>
<dbReference type="RefSeq" id="WP_181280748.1">
    <property type="nucleotide sequence ID" value="NZ_PXOH01000088.1"/>
</dbReference>
<name>A0A2T1LQI8_9CHRO</name>
<feature type="non-terminal residue" evidence="1">
    <location>
        <position position="1"/>
    </location>
</feature>
<organism evidence="1 2">
    <name type="scientific">Aphanothece hegewaldii CCALA 016</name>
    <dbReference type="NCBI Taxonomy" id="2107694"/>
    <lineage>
        <taxon>Bacteria</taxon>
        <taxon>Bacillati</taxon>
        <taxon>Cyanobacteriota</taxon>
        <taxon>Cyanophyceae</taxon>
        <taxon>Oscillatoriophycideae</taxon>
        <taxon>Chroococcales</taxon>
        <taxon>Aphanothecaceae</taxon>
        <taxon>Aphanothece</taxon>
    </lineage>
</organism>
<keyword evidence="2" id="KW-1185">Reference proteome</keyword>
<evidence type="ECO:0000313" key="2">
    <source>
        <dbReference type="Proteomes" id="UP000239001"/>
    </source>
</evidence>
<reference evidence="1 2" key="2">
    <citation type="submission" date="2018-03" db="EMBL/GenBank/DDBJ databases">
        <authorList>
            <person name="Keele B.F."/>
        </authorList>
    </citation>
    <scope>NUCLEOTIDE SEQUENCE [LARGE SCALE GENOMIC DNA]</scope>
    <source>
        <strain evidence="1 2">CCALA 016</strain>
    </source>
</reference>
<reference evidence="1 2" key="1">
    <citation type="submission" date="2018-03" db="EMBL/GenBank/DDBJ databases">
        <title>The ancient ancestry and fast evolution of plastids.</title>
        <authorList>
            <person name="Moore K.R."/>
            <person name="Magnabosco C."/>
            <person name="Momper L."/>
            <person name="Gold D.A."/>
            <person name="Bosak T."/>
            <person name="Fournier G.P."/>
        </authorList>
    </citation>
    <scope>NUCLEOTIDE SEQUENCE [LARGE SCALE GENOMIC DNA]</scope>
    <source>
        <strain evidence="1 2">CCALA 016</strain>
    </source>
</reference>